<evidence type="ECO:0000256" key="1">
    <source>
        <dbReference type="SAM" id="MobiDB-lite"/>
    </source>
</evidence>
<feature type="region of interest" description="Disordered" evidence="1">
    <location>
        <begin position="1"/>
        <end position="41"/>
    </location>
</feature>
<name>A0A9P7NDW4_9HYPO</name>
<evidence type="ECO:0000313" key="2">
    <source>
        <dbReference type="EMBL" id="KAG6011950.1"/>
    </source>
</evidence>
<proteinExistence type="predicted"/>
<accession>A0A9P7NDW4</accession>
<feature type="compositionally biased region" description="Basic and acidic residues" evidence="1">
    <location>
        <begin position="31"/>
        <end position="41"/>
    </location>
</feature>
<sequence>MDMDDMDMEQTHETHETDEVEVEGISGCTDKAGKERAEPKREGAGLPCLTIVASFLVSQATRRCPPPVIRRYSSPVAGRQPITTITTTHPPDTMPACSHMSMHFVAEEFLSIESLKFAVRNDAARIQPGSYGNSFGTHSPRHANRRMT</sequence>
<dbReference type="AlphaFoldDB" id="A0A9P7NDW4"/>
<protein>
    <submittedName>
        <fullName evidence="2">Uncharacterized protein</fullName>
    </submittedName>
</protein>
<dbReference type="EMBL" id="SRPW01000805">
    <property type="protein sequence ID" value="KAG6011950.1"/>
    <property type="molecule type" value="Genomic_DNA"/>
</dbReference>
<reference evidence="2" key="1">
    <citation type="journal article" date="2020" name="bioRxiv">
        <title>Whole genome comparisons of ergot fungi reveals the divergence and evolution of species within the genus Claviceps are the result of varying mechanisms driving genome evolution and host range expansion.</title>
        <authorList>
            <person name="Wyka S.A."/>
            <person name="Mondo S.J."/>
            <person name="Liu M."/>
            <person name="Dettman J."/>
            <person name="Nalam V."/>
            <person name="Broders K.D."/>
        </authorList>
    </citation>
    <scope>NUCLEOTIDE SEQUENCE</scope>
    <source>
        <strain evidence="2">CCC 602</strain>
    </source>
</reference>
<dbReference type="Proteomes" id="UP000748025">
    <property type="component" value="Unassembled WGS sequence"/>
</dbReference>
<comment type="caution">
    <text evidence="2">The sequence shown here is derived from an EMBL/GenBank/DDBJ whole genome shotgun (WGS) entry which is preliminary data.</text>
</comment>
<keyword evidence="3" id="KW-1185">Reference proteome</keyword>
<evidence type="ECO:0000313" key="3">
    <source>
        <dbReference type="Proteomes" id="UP000748025"/>
    </source>
</evidence>
<organism evidence="2 3">
    <name type="scientific">Claviceps pusilla</name>
    <dbReference type="NCBI Taxonomy" id="123648"/>
    <lineage>
        <taxon>Eukaryota</taxon>
        <taxon>Fungi</taxon>
        <taxon>Dikarya</taxon>
        <taxon>Ascomycota</taxon>
        <taxon>Pezizomycotina</taxon>
        <taxon>Sordariomycetes</taxon>
        <taxon>Hypocreomycetidae</taxon>
        <taxon>Hypocreales</taxon>
        <taxon>Clavicipitaceae</taxon>
        <taxon>Claviceps</taxon>
    </lineage>
</organism>
<gene>
    <name evidence="2" type="ORF">E4U43_008024</name>
</gene>